<accession>A0A1S6UBM3</accession>
<gene>
    <name evidence="1" type="ORF">BF_0294</name>
</gene>
<dbReference type="Proteomes" id="UP000221837">
    <property type="component" value="Genome"/>
</dbReference>
<protein>
    <submittedName>
        <fullName evidence="1">Structural protein</fullName>
    </submittedName>
</protein>
<sequence length="72" mass="8436">MRAVDTKNGYSVIVSNEEYRLIKKIDANIKVPVESLSEYYQELGEKLYSRGVLNKEENDETEYFVSIKRSKQ</sequence>
<proteinExistence type="predicted"/>
<dbReference type="OrthoDB" id="24412at10239"/>
<keyword evidence="2" id="KW-1185">Reference proteome</keyword>
<dbReference type="EMBL" id="KY630187">
    <property type="protein sequence ID" value="AQW88819.1"/>
    <property type="molecule type" value="Genomic_DNA"/>
</dbReference>
<reference evidence="1" key="1">
    <citation type="submission" date="2017-02" db="EMBL/GenBank/DDBJ databases">
        <title>Genome sequence of Serratia marcescens phage BF.</title>
        <authorList>
            <person name="Casey E."/>
            <person name="Fitzgerald B."/>
            <person name="Mahony J."/>
            <person name="Lugli G."/>
            <person name="Ventura M."/>
            <person name="van Sinderen D."/>
        </authorList>
    </citation>
    <scope>NUCLEOTIDE SEQUENCE [LARGE SCALE GENOMIC DNA]</scope>
</reference>
<evidence type="ECO:0000313" key="2">
    <source>
        <dbReference type="Proteomes" id="UP000221837"/>
    </source>
</evidence>
<organism evidence="1 2">
    <name type="scientific">Serratia phage BF</name>
    <dbReference type="NCBI Taxonomy" id="1962671"/>
    <lineage>
        <taxon>Viruses</taxon>
        <taxon>Duplodnaviria</taxon>
        <taxon>Heunggongvirae</taxon>
        <taxon>Uroviricota</taxon>
        <taxon>Caudoviricetes</taxon>
        <taxon>Eneladusvirus</taxon>
        <taxon>Eneladusvirus BF</taxon>
    </lineage>
</organism>
<evidence type="ECO:0000313" key="1">
    <source>
        <dbReference type="EMBL" id="AQW88819.1"/>
    </source>
</evidence>
<name>A0A1S6UBM3_9CAUD</name>